<evidence type="ECO:0000256" key="10">
    <source>
        <dbReference type="PIRSR" id="PIRSR000388-3"/>
    </source>
</evidence>
<comment type="subunit">
    <text evidence="3 7">Homodecamer; pentamer of dimers.</text>
</comment>
<comment type="catalytic activity">
    <reaction evidence="7">
        <text>(6R)-5,10-methylene-5,6,7,8-tetrahydrofolate + 3-methyl-2-oxobutanoate + H2O = 2-dehydropantoate + (6S)-5,6,7,8-tetrahydrofolate</text>
        <dbReference type="Rhea" id="RHEA:11824"/>
        <dbReference type="ChEBI" id="CHEBI:11561"/>
        <dbReference type="ChEBI" id="CHEBI:11851"/>
        <dbReference type="ChEBI" id="CHEBI:15377"/>
        <dbReference type="ChEBI" id="CHEBI:15636"/>
        <dbReference type="ChEBI" id="CHEBI:57453"/>
        <dbReference type="EC" id="2.1.2.11"/>
    </reaction>
</comment>
<keyword evidence="7 10" id="KW-0479">Metal-binding</keyword>
<evidence type="ECO:0000256" key="9">
    <source>
        <dbReference type="PIRSR" id="PIRSR000388-2"/>
    </source>
</evidence>
<comment type="subcellular location">
    <subcellularLocation>
        <location evidence="7">Cytoplasm</location>
    </subcellularLocation>
</comment>
<dbReference type="GO" id="GO:0008168">
    <property type="term" value="F:methyltransferase activity"/>
    <property type="evidence" value="ECO:0007669"/>
    <property type="project" value="UniProtKB-KW"/>
</dbReference>
<feature type="binding site" evidence="7 10">
    <location>
        <position position="84"/>
    </location>
    <ligand>
        <name>Mg(2+)</name>
        <dbReference type="ChEBI" id="CHEBI:18420"/>
    </ligand>
</feature>
<keyword evidence="5 7" id="KW-0808">Transferase</keyword>
<keyword evidence="7 10" id="KW-0460">Magnesium</keyword>
<comment type="cofactor">
    <cofactor evidence="7 10">
        <name>Mg(2+)</name>
        <dbReference type="ChEBI" id="CHEBI:18420"/>
    </cofactor>
    <text evidence="7 10">Binds 1 Mg(2+) ion per subunit.</text>
</comment>
<keyword evidence="11" id="KW-0489">Methyltransferase</keyword>
<feature type="binding site" evidence="7 9">
    <location>
        <begin position="45"/>
        <end position="46"/>
    </location>
    <ligand>
        <name>3-methyl-2-oxobutanoate</name>
        <dbReference type="ChEBI" id="CHEBI:11851"/>
    </ligand>
</feature>
<evidence type="ECO:0000256" key="2">
    <source>
        <dbReference type="ARBA" id="ARBA00008676"/>
    </source>
</evidence>
<dbReference type="SUPFAM" id="SSF51621">
    <property type="entry name" value="Phosphoenolpyruvate/pyruvate domain"/>
    <property type="match status" value="1"/>
</dbReference>
<dbReference type="NCBIfam" id="TIGR00222">
    <property type="entry name" value="panB"/>
    <property type="match status" value="1"/>
</dbReference>
<dbReference type="InterPro" id="IPR003700">
    <property type="entry name" value="Pantoate_hydroxy_MeTrfase"/>
</dbReference>
<keyword evidence="12" id="KW-1185">Reference proteome</keyword>
<dbReference type="PANTHER" id="PTHR20881">
    <property type="entry name" value="3-METHYL-2-OXOBUTANOATE HYDROXYMETHYLTRANSFERASE"/>
    <property type="match status" value="1"/>
</dbReference>
<feature type="binding site" evidence="7 9">
    <location>
        <position position="114"/>
    </location>
    <ligand>
        <name>3-methyl-2-oxobutanoate</name>
        <dbReference type="ChEBI" id="CHEBI:11851"/>
    </ligand>
</feature>
<dbReference type="GO" id="GO:0003864">
    <property type="term" value="F:3-methyl-2-oxobutanoate hydroxymethyltransferase activity"/>
    <property type="evidence" value="ECO:0007669"/>
    <property type="project" value="UniProtKB-UniRule"/>
</dbReference>
<dbReference type="Pfam" id="PF02548">
    <property type="entry name" value="Pantoate_transf"/>
    <property type="match status" value="1"/>
</dbReference>
<dbReference type="GO" id="GO:0032259">
    <property type="term" value="P:methylation"/>
    <property type="evidence" value="ECO:0007669"/>
    <property type="project" value="UniProtKB-KW"/>
</dbReference>
<dbReference type="CDD" id="cd06557">
    <property type="entry name" value="KPHMT-like"/>
    <property type="match status" value="1"/>
</dbReference>
<evidence type="ECO:0000313" key="12">
    <source>
        <dbReference type="Proteomes" id="UP000027284"/>
    </source>
</evidence>
<dbReference type="PANTHER" id="PTHR20881:SF0">
    <property type="entry name" value="3-METHYL-2-OXOBUTANOATE HYDROXYMETHYLTRANSFERASE"/>
    <property type="match status" value="1"/>
</dbReference>
<evidence type="ECO:0000256" key="4">
    <source>
        <dbReference type="ARBA" id="ARBA00022655"/>
    </source>
</evidence>
<accession>A0A062XQG9</accession>
<sequence>MEEKITASAIANRKGKDKIVMVTATDEPTGRLVDQAGVDVVLVGDSLAMAVLGRPNTLSVTIEEMLHHIRAVAQGVRRALVVGDMPFGSFQVSVAEAVRNACRLVGEGGAEAVKLEGPRVAEIKAIVAAGVPVMGHLGLTPQSLHLLGGYRVQGKSLEQARHLLAQAQELEEAGVFALVLEGIPPSLAKAITARVGIPTIGIGAGPHCDGQVLVLADLLGLSPGLVPRFVRRYAQLDVAIRQAVAAFAGDVRSGSYPAPQECYPDPPELSAWVEGEV</sequence>
<dbReference type="UniPathway" id="UPA00028">
    <property type="reaction ID" value="UER00003"/>
</dbReference>
<dbReference type="RefSeq" id="WP_038046186.1">
    <property type="nucleotide sequence ID" value="NZ_JMFG01000002.1"/>
</dbReference>
<comment type="function">
    <text evidence="6 7">Catalyzes the reversible reaction in which hydroxymethyl group from 5,10-methylenetetrahydrofolate is transferred onto alpha-ketoisovalerate to form ketopantoate.</text>
</comment>
<gene>
    <name evidence="7" type="primary">panB</name>
    <name evidence="11" type="ORF">EG19_03360</name>
</gene>
<organism evidence="11 12">
    <name type="scientific">Thermoanaerobaculum aquaticum</name>
    <dbReference type="NCBI Taxonomy" id="1312852"/>
    <lineage>
        <taxon>Bacteria</taxon>
        <taxon>Pseudomonadati</taxon>
        <taxon>Acidobacteriota</taxon>
        <taxon>Thermoanaerobaculia</taxon>
        <taxon>Thermoanaerobaculales</taxon>
        <taxon>Thermoanaerobaculaceae</taxon>
        <taxon>Thermoanaerobaculum</taxon>
    </lineage>
</organism>
<name>A0A062XQG9_9BACT</name>
<evidence type="ECO:0000256" key="6">
    <source>
        <dbReference type="ARBA" id="ARBA00056497"/>
    </source>
</evidence>
<keyword evidence="4 7" id="KW-0566">Pantothenate biosynthesis</keyword>
<dbReference type="Proteomes" id="UP000027284">
    <property type="component" value="Unassembled WGS sequence"/>
</dbReference>
<dbReference type="STRING" id="1312852.EG19_03360"/>
<dbReference type="GO" id="GO:0005737">
    <property type="term" value="C:cytoplasm"/>
    <property type="evidence" value="ECO:0007669"/>
    <property type="project" value="UniProtKB-SubCell"/>
</dbReference>
<comment type="pathway">
    <text evidence="1 7">Cofactor biosynthesis; (R)-pantothenate biosynthesis; (R)-pantoate from 3-methyl-2-oxobutanoate: step 1/2.</text>
</comment>
<reference evidence="11 12" key="1">
    <citation type="submission" date="2014-04" db="EMBL/GenBank/DDBJ databases">
        <title>The Genome Sequence of Thermoanaerobaculum aquaticum MP-01, The First Cultivated Group 23 Acidobacterium.</title>
        <authorList>
            <person name="Stamps B.W."/>
            <person name="Losey N.A."/>
            <person name="Lawson P.A."/>
            <person name="Stevenson B.S."/>
        </authorList>
    </citation>
    <scope>NUCLEOTIDE SEQUENCE [LARGE SCALE GENOMIC DNA]</scope>
    <source>
        <strain evidence="11 12">MP-01</strain>
    </source>
</reference>
<dbReference type="Gene3D" id="3.20.20.60">
    <property type="entry name" value="Phosphoenolpyruvate-binding domains"/>
    <property type="match status" value="1"/>
</dbReference>
<dbReference type="InterPro" id="IPR015813">
    <property type="entry name" value="Pyrv/PenolPyrv_kinase-like_dom"/>
</dbReference>
<evidence type="ECO:0000256" key="3">
    <source>
        <dbReference type="ARBA" id="ARBA00011424"/>
    </source>
</evidence>
<evidence type="ECO:0000256" key="8">
    <source>
        <dbReference type="PIRSR" id="PIRSR000388-1"/>
    </source>
</evidence>
<feature type="active site" description="Proton acceptor" evidence="7 8">
    <location>
        <position position="181"/>
    </location>
</feature>
<comment type="caution">
    <text evidence="11">The sequence shown here is derived from an EMBL/GenBank/DDBJ whole genome shotgun (WGS) entry which is preliminary data.</text>
</comment>
<evidence type="ECO:0000256" key="7">
    <source>
        <dbReference type="HAMAP-Rule" id="MF_00156"/>
    </source>
</evidence>
<feature type="binding site" evidence="7 10">
    <location>
        <position position="45"/>
    </location>
    <ligand>
        <name>Mg(2+)</name>
        <dbReference type="ChEBI" id="CHEBI:18420"/>
    </ligand>
</feature>
<evidence type="ECO:0000256" key="5">
    <source>
        <dbReference type="ARBA" id="ARBA00022679"/>
    </source>
</evidence>
<dbReference type="EMBL" id="JMFG01000002">
    <property type="protein sequence ID" value="KDA54852.1"/>
    <property type="molecule type" value="Genomic_DNA"/>
</dbReference>
<dbReference type="InterPro" id="IPR040442">
    <property type="entry name" value="Pyrv_kinase-like_dom_sf"/>
</dbReference>
<dbReference type="NCBIfam" id="NF001452">
    <property type="entry name" value="PRK00311.1"/>
    <property type="match status" value="1"/>
</dbReference>
<feature type="binding site" evidence="7 9">
    <location>
        <position position="84"/>
    </location>
    <ligand>
        <name>3-methyl-2-oxobutanoate</name>
        <dbReference type="ChEBI" id="CHEBI:11851"/>
    </ligand>
</feature>
<feature type="binding site" evidence="7 10">
    <location>
        <position position="116"/>
    </location>
    <ligand>
        <name>Mg(2+)</name>
        <dbReference type="ChEBI" id="CHEBI:18420"/>
    </ligand>
</feature>
<evidence type="ECO:0000313" key="11">
    <source>
        <dbReference type="EMBL" id="KDA54852.1"/>
    </source>
</evidence>
<dbReference type="FunFam" id="3.20.20.60:FF:000003">
    <property type="entry name" value="3-methyl-2-oxobutanoate hydroxymethyltransferase"/>
    <property type="match status" value="1"/>
</dbReference>
<dbReference type="GO" id="GO:0015940">
    <property type="term" value="P:pantothenate biosynthetic process"/>
    <property type="evidence" value="ECO:0007669"/>
    <property type="project" value="UniProtKB-UniRule"/>
</dbReference>
<keyword evidence="7" id="KW-0963">Cytoplasm</keyword>
<dbReference type="AlphaFoldDB" id="A0A062XQG9"/>
<dbReference type="OrthoDB" id="9781789at2"/>
<proteinExistence type="inferred from homology"/>
<dbReference type="HAMAP" id="MF_00156">
    <property type="entry name" value="PanB"/>
    <property type="match status" value="1"/>
</dbReference>
<comment type="similarity">
    <text evidence="2 7">Belongs to the PanB family.</text>
</comment>
<protein>
    <recommendedName>
        <fullName evidence="7">3-methyl-2-oxobutanoate hydroxymethyltransferase</fullName>
        <ecNumber evidence="7">2.1.2.11</ecNumber>
    </recommendedName>
    <alternativeName>
        <fullName evidence="7">Ketopantoate hydroxymethyltransferase</fullName>
        <shortName evidence="7">KPHMT</shortName>
    </alternativeName>
</protein>
<dbReference type="PIRSF" id="PIRSF000388">
    <property type="entry name" value="Pantoate_hydroxy_MeTrfase"/>
    <property type="match status" value="1"/>
</dbReference>
<evidence type="ECO:0000256" key="1">
    <source>
        <dbReference type="ARBA" id="ARBA00005033"/>
    </source>
</evidence>
<dbReference type="GO" id="GO:0000287">
    <property type="term" value="F:magnesium ion binding"/>
    <property type="evidence" value="ECO:0007669"/>
    <property type="project" value="TreeGrafter"/>
</dbReference>
<dbReference type="EC" id="2.1.2.11" evidence="7"/>